<accession>A0A1I4P522</accession>
<gene>
    <name evidence="1" type="ORF">SAMN04487963_1805</name>
</gene>
<proteinExistence type="predicted"/>
<evidence type="ECO:0000313" key="2">
    <source>
        <dbReference type="Proteomes" id="UP000198519"/>
    </source>
</evidence>
<dbReference type="EMBL" id="FOUE01000002">
    <property type="protein sequence ID" value="SFM22716.1"/>
    <property type="molecule type" value="Genomic_DNA"/>
</dbReference>
<sequence length="213" mass="24202">MNVSMYRNMIWLVVESTDLDGIVDHLKEEADITSISDMESEDDLRLIWKTSHLVVADLGGLTYVGGWGLPFRQYGLRDTMEMLEECLSNLAGFAARLSQKFGKTYGFGDHQGGIYNFWFITEDGQITRKYAVYHDDIREYEQCHISAGEPTEAEVQAANRCLIHGLSTQGWYPDEANVREIATSWVLDPQQFSQRLVRAKLIEWSLKKPGAGV</sequence>
<evidence type="ECO:0000313" key="1">
    <source>
        <dbReference type="EMBL" id="SFM22716.1"/>
    </source>
</evidence>
<dbReference type="RefSeq" id="WP_139214349.1">
    <property type="nucleotide sequence ID" value="NZ_FOUE01000002.1"/>
</dbReference>
<protein>
    <submittedName>
        <fullName evidence="1">Uncharacterized protein</fullName>
    </submittedName>
</protein>
<dbReference type="AlphaFoldDB" id="A0A1I4P522"/>
<dbReference type="Proteomes" id="UP000198519">
    <property type="component" value="Unassembled WGS sequence"/>
</dbReference>
<dbReference type="OrthoDB" id="6398003at2"/>
<dbReference type="STRING" id="488535.SAMN04487963_1805"/>
<reference evidence="2" key="1">
    <citation type="submission" date="2016-10" db="EMBL/GenBank/DDBJ databases">
        <authorList>
            <person name="Varghese N."/>
            <person name="Submissions S."/>
        </authorList>
    </citation>
    <scope>NUCLEOTIDE SEQUENCE [LARGE SCALE GENOMIC DNA]</scope>
    <source>
        <strain evidence="2">CGMCC 1.7061</strain>
    </source>
</reference>
<name>A0A1I4P522_9GAMM</name>
<organism evidence="1 2">
    <name type="scientific">Marinobacter zhejiangensis</name>
    <dbReference type="NCBI Taxonomy" id="488535"/>
    <lineage>
        <taxon>Bacteria</taxon>
        <taxon>Pseudomonadati</taxon>
        <taxon>Pseudomonadota</taxon>
        <taxon>Gammaproteobacteria</taxon>
        <taxon>Pseudomonadales</taxon>
        <taxon>Marinobacteraceae</taxon>
        <taxon>Marinobacter</taxon>
    </lineage>
</organism>
<keyword evidence="2" id="KW-1185">Reference proteome</keyword>